<dbReference type="EMBL" id="BBZA01000192">
    <property type="protein sequence ID" value="GAP63782.1"/>
    <property type="molecule type" value="Genomic_DNA"/>
</dbReference>
<dbReference type="InterPro" id="IPR005475">
    <property type="entry name" value="Transketolase-like_Pyr-bd"/>
</dbReference>
<evidence type="ECO:0000313" key="10">
    <source>
        <dbReference type="Proteomes" id="UP000050502"/>
    </source>
</evidence>
<sequence length="928" mass="104188">MEPQVTIPSLTGPNEAYIVELYERYLHEPGSVPPEWQQFFRYWAPAAAVGRVAAPETATPPAELRRKIVAAHELANAIRQFGLLAARLDPLGSEPPGDPALELATYNLTEDDLAHLPSDIAGGPIAQRTTTMLEAIEALRAIYCGTIGYDFEHIHVPEEREWLRAVVEEGRFTPEHDPINERALLERLTQVEVFERFLHRTFPGRTRFSIEGLDMLVPMLDEIIGTAAESGYRHIVLGMAHRGRLNVLAHNLNKPYEEILTEFYGSDPLPASAIEAAEEGYTGDVKYHLGARRALDGGETVDLQVTLAPNPSHLEFVNPVVLGMARAEQTERGEPGRPSLYPVRALPVLIHGDAAFIGEGISAETLNLSRLTGYWVGGTVHIIANNQVGFTTDPHMGRSTLFASDLAKGFKMPIVHVNADDPLACLTAVRLAMAYRRQFRKDFVIDLIGYRRWGHNEGDDPTFTQPLLYKKIKNHPTVRTLWVQHMVAHGTLTQEDADALEQAHMERLQSIWNTIRERDIKHDVPEPVKPGRFGPLDTTVPLETLRDINRALFTVPEGFNIHPRLARIVERWRQALEPDGDGMVEWAHAETLAFATILADGTPIRLTGQDSERGTFSQRHLVWHDQETGRRYTPIQAFPHAKAAFEVYNSPLSEAGVLGFEYGYDVQAPDALVLWEAQYGDFVNVAQVIIDQFIMSAKVKWHQTPALVMLLPHGYEGAGPEHSSARLERFLQQAAQGNVRIANCTTAAQYFHLLRRQAKLLHLDPRPLIVMTPKSLLRHPLARSHVSDLAQGTFQTVIQDEAALQRAERVRRLVLCSGHIYVDLVGAEQYKTAEHVAVVRVEQLYPFPEEELRDVLAAYPNVEEVCWVQEEPQNMGAWEYMFPRLTERVLPDGLPLCYVGRPRWASPAEGAPEWHAREQARIVAEALQ</sequence>
<protein>
    <recommendedName>
        <fullName evidence="2">oxoglutarate dehydrogenase (succinyl-transferring)</fullName>
        <ecNumber evidence="2">1.2.4.2</ecNumber>
    </recommendedName>
</protein>
<evidence type="ECO:0000313" key="7">
    <source>
        <dbReference type="EMBL" id="GAP63782.1"/>
    </source>
</evidence>
<dbReference type="FunFam" id="3.40.50.970:FF:000036">
    <property type="entry name" value="2-oxoglutarate dehydrogenase E1 component"/>
    <property type="match status" value="1"/>
</dbReference>
<dbReference type="OrthoDB" id="9759785at2"/>
<reference evidence="9" key="3">
    <citation type="submission" date="2015-08" db="EMBL/GenBank/DDBJ databases">
        <title>Draft Genome Sequence of a Heterotrophic Facultative Anaerobic Bacterium Ardenticatena maritima Strain 110S.</title>
        <authorList>
            <person name="Kawaichi S."/>
            <person name="Yoshida T."/>
            <person name="Sako Y."/>
            <person name="Nakamura R."/>
        </authorList>
    </citation>
    <scope>NUCLEOTIDE SEQUENCE [LARGE SCALE GENOMIC DNA]</scope>
    <source>
        <strain evidence="9">110S</strain>
    </source>
</reference>
<dbReference type="Pfam" id="PF16870">
    <property type="entry name" value="OxoGdeHyase_C"/>
    <property type="match status" value="1"/>
</dbReference>
<dbReference type="Pfam" id="PF00676">
    <property type="entry name" value="E1_dh"/>
    <property type="match status" value="1"/>
</dbReference>
<evidence type="ECO:0000313" key="8">
    <source>
        <dbReference type="EMBL" id="KPL89132.1"/>
    </source>
</evidence>
<name>A0A0M8KA08_9CHLR</name>
<dbReference type="Pfam" id="PF02779">
    <property type="entry name" value="Transket_pyr"/>
    <property type="match status" value="1"/>
</dbReference>
<feature type="domain" description="Transketolase-like pyrimidine-binding" evidence="6">
    <location>
        <begin position="584"/>
        <end position="779"/>
    </location>
</feature>
<accession>A0A0M8KA08</accession>
<dbReference type="InterPro" id="IPR042179">
    <property type="entry name" value="KGD_C_sf"/>
</dbReference>
<dbReference type="InterPro" id="IPR031717">
    <property type="entry name" value="ODO-1/KGD_C"/>
</dbReference>
<dbReference type="GO" id="GO:0006099">
    <property type="term" value="P:tricarboxylic acid cycle"/>
    <property type="evidence" value="ECO:0007669"/>
    <property type="project" value="TreeGrafter"/>
</dbReference>
<dbReference type="GO" id="GO:0030976">
    <property type="term" value="F:thiamine pyrophosphate binding"/>
    <property type="evidence" value="ECO:0007669"/>
    <property type="project" value="InterPro"/>
</dbReference>
<reference evidence="7 9" key="1">
    <citation type="journal article" date="2015" name="Genome Announc.">
        <title>Draft Genome Sequence of a Heterotrophic Facultative Anaerobic Thermophilic Bacterium, Ardenticatena maritima Strain 110ST.</title>
        <authorList>
            <person name="Kawaichi S."/>
            <person name="Yoshida T."/>
            <person name="Sako Y."/>
            <person name="Nakamura R."/>
        </authorList>
    </citation>
    <scope>NUCLEOTIDE SEQUENCE [LARGE SCALE GENOMIC DNA]</scope>
    <source>
        <strain evidence="7 9">110S</strain>
    </source>
</reference>
<dbReference type="PANTHER" id="PTHR23152:SF4">
    <property type="entry name" value="2-OXOADIPATE DEHYDROGENASE COMPLEX COMPONENT E1"/>
    <property type="match status" value="1"/>
</dbReference>
<comment type="cofactor">
    <cofactor evidence="1">
        <name>thiamine diphosphate</name>
        <dbReference type="ChEBI" id="CHEBI:58937"/>
    </cofactor>
</comment>
<dbReference type="Proteomes" id="UP000050502">
    <property type="component" value="Unassembled WGS sequence"/>
</dbReference>
<dbReference type="EMBL" id="LGKN01000003">
    <property type="protein sequence ID" value="KPL89132.1"/>
    <property type="molecule type" value="Genomic_DNA"/>
</dbReference>
<dbReference type="FunCoup" id="A0A0M8KA08">
    <property type="interactions" value="371"/>
</dbReference>
<dbReference type="AlphaFoldDB" id="A0A0M8KA08"/>
<dbReference type="GO" id="GO:0005829">
    <property type="term" value="C:cytosol"/>
    <property type="evidence" value="ECO:0007669"/>
    <property type="project" value="TreeGrafter"/>
</dbReference>
<dbReference type="InterPro" id="IPR029061">
    <property type="entry name" value="THDP-binding"/>
</dbReference>
<proteinExistence type="predicted"/>
<dbReference type="GO" id="GO:0004591">
    <property type="term" value="F:oxoglutarate dehydrogenase (succinyl-transferring) activity"/>
    <property type="evidence" value="ECO:0007669"/>
    <property type="project" value="UniProtKB-EC"/>
</dbReference>
<dbReference type="Proteomes" id="UP000037784">
    <property type="component" value="Unassembled WGS sequence"/>
</dbReference>
<dbReference type="Gene3D" id="1.10.287.1150">
    <property type="entry name" value="TPP helical domain"/>
    <property type="match status" value="1"/>
</dbReference>
<dbReference type="Gene3D" id="3.40.50.12470">
    <property type="match status" value="1"/>
</dbReference>
<evidence type="ECO:0000259" key="6">
    <source>
        <dbReference type="SMART" id="SM00861"/>
    </source>
</evidence>
<dbReference type="SMART" id="SM00861">
    <property type="entry name" value="Transket_pyr"/>
    <property type="match status" value="1"/>
</dbReference>
<evidence type="ECO:0000256" key="2">
    <source>
        <dbReference type="ARBA" id="ARBA00012280"/>
    </source>
</evidence>
<dbReference type="Gene3D" id="3.40.50.970">
    <property type="match status" value="1"/>
</dbReference>
<dbReference type="NCBIfam" id="NF008907">
    <property type="entry name" value="PRK12270.1"/>
    <property type="match status" value="1"/>
</dbReference>
<comment type="catalytic activity">
    <reaction evidence="5">
        <text>N(6)-[(R)-lipoyl]-L-lysyl-[protein] + 2-oxoglutarate + H(+) = N(6)-[(R)-S(8)-succinyldihydrolipoyl]-L-lysyl-[protein] + CO2</text>
        <dbReference type="Rhea" id="RHEA:12188"/>
        <dbReference type="Rhea" id="RHEA-COMP:10474"/>
        <dbReference type="Rhea" id="RHEA-COMP:20092"/>
        <dbReference type="ChEBI" id="CHEBI:15378"/>
        <dbReference type="ChEBI" id="CHEBI:16526"/>
        <dbReference type="ChEBI" id="CHEBI:16810"/>
        <dbReference type="ChEBI" id="CHEBI:83099"/>
        <dbReference type="ChEBI" id="CHEBI:83120"/>
        <dbReference type="EC" id="1.2.4.2"/>
    </reaction>
</comment>
<evidence type="ECO:0000313" key="9">
    <source>
        <dbReference type="Proteomes" id="UP000037784"/>
    </source>
</evidence>
<keyword evidence="4" id="KW-0786">Thiamine pyrophosphate</keyword>
<gene>
    <name evidence="7" type="ORF">ARMA_2205</name>
    <name evidence="8" type="ORF">SE16_01000</name>
</gene>
<dbReference type="Gene3D" id="3.40.50.11610">
    <property type="entry name" value="Multifunctional 2-oxoglutarate metabolism enzyme, C-terminal domain"/>
    <property type="match status" value="1"/>
</dbReference>
<organism evidence="7 9">
    <name type="scientific">Ardenticatena maritima</name>
    <dbReference type="NCBI Taxonomy" id="872965"/>
    <lineage>
        <taxon>Bacteria</taxon>
        <taxon>Bacillati</taxon>
        <taxon>Chloroflexota</taxon>
        <taxon>Ardenticatenia</taxon>
        <taxon>Ardenticatenales</taxon>
        <taxon>Ardenticatenaceae</taxon>
        <taxon>Ardenticatena</taxon>
    </lineage>
</organism>
<dbReference type="SUPFAM" id="SSF52518">
    <property type="entry name" value="Thiamin diphosphate-binding fold (THDP-binding)"/>
    <property type="match status" value="2"/>
</dbReference>
<keyword evidence="9" id="KW-1185">Reference proteome</keyword>
<reference evidence="8 10" key="2">
    <citation type="submission" date="2015-07" db="EMBL/GenBank/DDBJ databases">
        <title>Whole genome sequence of Ardenticatena maritima DSM 23922.</title>
        <authorList>
            <person name="Hemp J."/>
            <person name="Ward L.M."/>
            <person name="Pace L.A."/>
            <person name="Fischer W.W."/>
        </authorList>
    </citation>
    <scope>NUCLEOTIDE SEQUENCE [LARGE SCALE GENOMIC DNA]</scope>
    <source>
        <strain evidence="8 10">110S</strain>
    </source>
</reference>
<dbReference type="InterPro" id="IPR001017">
    <property type="entry name" value="DH_E1"/>
</dbReference>
<dbReference type="InterPro" id="IPR011603">
    <property type="entry name" value="2oxoglutarate_DH_E1"/>
</dbReference>
<dbReference type="InterPro" id="IPR032106">
    <property type="entry name" value="2-oxogl_dehyd_N"/>
</dbReference>
<comment type="caution">
    <text evidence="7">The sequence shown here is derived from an EMBL/GenBank/DDBJ whole genome shotgun (WGS) entry which is preliminary data.</text>
</comment>
<dbReference type="PIRSF" id="PIRSF000157">
    <property type="entry name" value="Oxoglu_dh_E1"/>
    <property type="match status" value="1"/>
</dbReference>
<dbReference type="GO" id="GO:0045252">
    <property type="term" value="C:oxoglutarate dehydrogenase complex"/>
    <property type="evidence" value="ECO:0007669"/>
    <property type="project" value="TreeGrafter"/>
</dbReference>
<keyword evidence="3 7" id="KW-0560">Oxidoreductase</keyword>
<dbReference type="PATRIC" id="fig|872965.6.peg.143"/>
<evidence type="ECO:0000256" key="5">
    <source>
        <dbReference type="ARBA" id="ARBA00051911"/>
    </source>
</evidence>
<dbReference type="STRING" id="872965.SE16_01000"/>
<dbReference type="NCBIfam" id="NF006914">
    <property type="entry name" value="PRK09404.1"/>
    <property type="match status" value="1"/>
</dbReference>
<evidence type="ECO:0000256" key="3">
    <source>
        <dbReference type="ARBA" id="ARBA00023002"/>
    </source>
</evidence>
<dbReference type="InParanoid" id="A0A0M8KA08"/>
<dbReference type="PANTHER" id="PTHR23152">
    <property type="entry name" value="2-OXOGLUTARATE DEHYDROGENASE"/>
    <property type="match status" value="1"/>
</dbReference>
<dbReference type="NCBIfam" id="TIGR00239">
    <property type="entry name" value="2oxo_dh_E1"/>
    <property type="match status" value="1"/>
</dbReference>
<dbReference type="CDD" id="cd02016">
    <property type="entry name" value="TPP_E1_OGDC_like"/>
    <property type="match status" value="1"/>
</dbReference>
<dbReference type="RefSeq" id="WP_054493576.1">
    <property type="nucleotide sequence ID" value="NZ_BBZA01000192.1"/>
</dbReference>
<evidence type="ECO:0000256" key="4">
    <source>
        <dbReference type="ARBA" id="ARBA00023052"/>
    </source>
</evidence>
<evidence type="ECO:0000256" key="1">
    <source>
        <dbReference type="ARBA" id="ARBA00001964"/>
    </source>
</evidence>
<dbReference type="EC" id="1.2.4.2" evidence="2"/>
<dbReference type="Pfam" id="PF16078">
    <property type="entry name" value="2-oxogl_dehyd_N"/>
    <property type="match status" value="1"/>
</dbReference>